<gene>
    <name evidence="1" type="ORF">FKW44_004263</name>
</gene>
<evidence type="ECO:0000313" key="1">
    <source>
        <dbReference type="EMBL" id="QQP52198.1"/>
    </source>
</evidence>
<name>A0A7T8HLD2_CALRO</name>
<accession>A0A7T8HLD2</accession>
<dbReference type="AlphaFoldDB" id="A0A7T8HLD2"/>
<protein>
    <submittedName>
        <fullName evidence="1">Uncharacterized protein</fullName>
    </submittedName>
</protein>
<proteinExistence type="predicted"/>
<reference evidence="2" key="1">
    <citation type="submission" date="2021-01" db="EMBL/GenBank/DDBJ databases">
        <title>Caligus Genome Assembly.</title>
        <authorList>
            <person name="Gallardo-Escarate C."/>
        </authorList>
    </citation>
    <scope>NUCLEOTIDE SEQUENCE [LARGE SCALE GENOMIC DNA]</scope>
</reference>
<sequence>MDIANEGIIKAVVLFGLSKRKNNRTNVSRAIDFALLNAKARIASKLTSTEFLSPQDLRGIIITATARYGALTLKIPSVTNNSWTLASREIYYFPPSLSAILK</sequence>
<organism evidence="1 2">
    <name type="scientific">Caligus rogercresseyi</name>
    <name type="common">Sea louse</name>
    <dbReference type="NCBI Taxonomy" id="217165"/>
    <lineage>
        <taxon>Eukaryota</taxon>
        <taxon>Metazoa</taxon>
        <taxon>Ecdysozoa</taxon>
        <taxon>Arthropoda</taxon>
        <taxon>Crustacea</taxon>
        <taxon>Multicrustacea</taxon>
        <taxon>Hexanauplia</taxon>
        <taxon>Copepoda</taxon>
        <taxon>Siphonostomatoida</taxon>
        <taxon>Caligidae</taxon>
        <taxon>Caligus</taxon>
    </lineage>
</organism>
<keyword evidence="2" id="KW-1185">Reference proteome</keyword>
<dbReference type="EMBL" id="CP045892">
    <property type="protein sequence ID" value="QQP52198.1"/>
    <property type="molecule type" value="Genomic_DNA"/>
</dbReference>
<dbReference type="Proteomes" id="UP000595437">
    <property type="component" value="Chromosome 3"/>
</dbReference>
<evidence type="ECO:0000313" key="2">
    <source>
        <dbReference type="Proteomes" id="UP000595437"/>
    </source>
</evidence>